<reference evidence="1" key="1">
    <citation type="submission" date="2021-01" db="EMBL/GenBank/DDBJ databases">
        <title>Whole genome shotgun sequence of Dactylosporangium siamense NBRC 106093.</title>
        <authorList>
            <person name="Komaki H."/>
            <person name="Tamura T."/>
        </authorList>
    </citation>
    <scope>NUCLEOTIDE SEQUENCE</scope>
    <source>
        <strain evidence="1">NBRC 106093</strain>
    </source>
</reference>
<accession>A0A919UFJ3</accession>
<dbReference type="Proteomes" id="UP000660611">
    <property type="component" value="Unassembled WGS sequence"/>
</dbReference>
<proteinExistence type="predicted"/>
<gene>
    <name evidence="1" type="ORF">Dsi01nite_077310</name>
</gene>
<evidence type="ECO:0000313" key="1">
    <source>
        <dbReference type="EMBL" id="GIG49690.1"/>
    </source>
</evidence>
<name>A0A919UFJ3_9ACTN</name>
<evidence type="ECO:0000313" key="2">
    <source>
        <dbReference type="Proteomes" id="UP000660611"/>
    </source>
</evidence>
<sequence length="198" mass="20664">MYFVTRDGTGAGLDGTGFGCSEWVYAVKSSGLTGCGTQDRGSISGYPGLGPIDGSRPGRPIGEVLLAVRTAAEAITARTVAVTERIRRVGTADMRNSPENSSSIGVNRAGTTRLSAISAGSDDKQDGCVRHSARYDPPEPPCGDRCGTPSASHRSWHTRRRAILTICCPLAASAPDQQAAMRTSALLPVGVADRARFA</sequence>
<keyword evidence="2" id="KW-1185">Reference proteome</keyword>
<dbReference type="AlphaFoldDB" id="A0A919UFJ3"/>
<dbReference type="EMBL" id="BONQ01000123">
    <property type="protein sequence ID" value="GIG49690.1"/>
    <property type="molecule type" value="Genomic_DNA"/>
</dbReference>
<protein>
    <submittedName>
        <fullName evidence="1">Uncharacterized protein</fullName>
    </submittedName>
</protein>
<comment type="caution">
    <text evidence="1">The sequence shown here is derived from an EMBL/GenBank/DDBJ whole genome shotgun (WGS) entry which is preliminary data.</text>
</comment>
<organism evidence="1 2">
    <name type="scientific">Dactylosporangium siamense</name>
    <dbReference type="NCBI Taxonomy" id="685454"/>
    <lineage>
        <taxon>Bacteria</taxon>
        <taxon>Bacillati</taxon>
        <taxon>Actinomycetota</taxon>
        <taxon>Actinomycetes</taxon>
        <taxon>Micromonosporales</taxon>
        <taxon>Micromonosporaceae</taxon>
        <taxon>Dactylosporangium</taxon>
    </lineage>
</organism>